<gene>
    <name evidence="1" type="ORF">KQX54_001597</name>
</gene>
<reference evidence="1 2" key="1">
    <citation type="journal article" date="2021" name="J. Hered.">
        <title>A chromosome-level genome assembly of the parasitoid wasp, Cotesia glomerata (Hymenoptera: Braconidae).</title>
        <authorList>
            <person name="Pinto B.J."/>
            <person name="Weis J.J."/>
            <person name="Gamble T."/>
            <person name="Ode P.J."/>
            <person name="Paul R."/>
            <person name="Zaspel J.M."/>
        </authorList>
    </citation>
    <scope>NUCLEOTIDE SEQUENCE [LARGE SCALE GENOMIC DNA]</scope>
    <source>
        <strain evidence="1">CgM1</strain>
    </source>
</reference>
<sequence>MCLGSYYIKRLAFKINQYKPKVSNMKLFIILLMNIYLAKSWEDHVLIHGPDTPVYKCKFLNGSVKVETFKHKLPRRTAIYSSYKAIHPKLVLVVDYKDYIRDGEKKSLERAVIIIENINSNYQEVNFSSRVEAQLAGVVLITDPDVYSPPKTLMPPEEGTGSVVRSEFYNPKTASLINRTLPPWENYTLADKELERFNDWWKIHSQLFEGLDYDAFIYSFPWYLAGDSIIEKDLIILWSFSNGKICESKPGAIVSSLFKDSHYSYALEVSYFFGVTAENDRKNSHWYTWHVTQNYFDKILHWRSQTAEIVEDNDQRGRYTCLRWRKRGKNNYNDELF</sequence>
<dbReference type="Proteomes" id="UP000826195">
    <property type="component" value="Unassembled WGS sequence"/>
</dbReference>
<keyword evidence="2" id="KW-1185">Reference proteome</keyword>
<protein>
    <submittedName>
        <fullName evidence="1">Uncharacterized protein</fullName>
    </submittedName>
</protein>
<proteinExistence type="predicted"/>
<evidence type="ECO:0000313" key="2">
    <source>
        <dbReference type="Proteomes" id="UP000826195"/>
    </source>
</evidence>
<organism evidence="1 2">
    <name type="scientific">Cotesia glomerata</name>
    <name type="common">Lepidopteran parasitic wasp</name>
    <name type="synonym">Apanteles glomeratus</name>
    <dbReference type="NCBI Taxonomy" id="32391"/>
    <lineage>
        <taxon>Eukaryota</taxon>
        <taxon>Metazoa</taxon>
        <taxon>Ecdysozoa</taxon>
        <taxon>Arthropoda</taxon>
        <taxon>Hexapoda</taxon>
        <taxon>Insecta</taxon>
        <taxon>Pterygota</taxon>
        <taxon>Neoptera</taxon>
        <taxon>Endopterygota</taxon>
        <taxon>Hymenoptera</taxon>
        <taxon>Apocrita</taxon>
        <taxon>Ichneumonoidea</taxon>
        <taxon>Braconidae</taxon>
        <taxon>Microgastrinae</taxon>
        <taxon>Cotesia</taxon>
    </lineage>
</organism>
<dbReference type="AlphaFoldDB" id="A0AAV7IP21"/>
<accession>A0AAV7IP21</accession>
<dbReference type="EMBL" id="JAHXZJ010000747">
    <property type="protein sequence ID" value="KAH0557205.1"/>
    <property type="molecule type" value="Genomic_DNA"/>
</dbReference>
<name>A0AAV7IP21_COTGL</name>
<evidence type="ECO:0000313" key="1">
    <source>
        <dbReference type="EMBL" id="KAH0557205.1"/>
    </source>
</evidence>
<comment type="caution">
    <text evidence="1">The sequence shown here is derived from an EMBL/GenBank/DDBJ whole genome shotgun (WGS) entry which is preliminary data.</text>
</comment>